<dbReference type="AlphaFoldDB" id="A0A1E1L8N0"/>
<accession>A0A1E1L8N0</accession>
<dbReference type="SUPFAM" id="SSF46689">
    <property type="entry name" value="Homeodomain-like"/>
    <property type="match status" value="1"/>
</dbReference>
<feature type="DNA-binding region" description="Homeobox" evidence="4">
    <location>
        <begin position="286"/>
        <end position="348"/>
    </location>
</feature>
<dbReference type="OrthoDB" id="4187154at2759"/>
<evidence type="ECO:0000256" key="1">
    <source>
        <dbReference type="ARBA" id="ARBA00023125"/>
    </source>
</evidence>
<evidence type="ECO:0000256" key="5">
    <source>
        <dbReference type="SAM" id="MobiDB-lite"/>
    </source>
</evidence>
<dbReference type="InterPro" id="IPR008422">
    <property type="entry name" value="KN_HD"/>
</dbReference>
<keyword evidence="3 4" id="KW-0539">Nucleus</keyword>
<gene>
    <name evidence="7" type="ORF">RAG0_12390</name>
</gene>
<dbReference type="GO" id="GO:0005634">
    <property type="term" value="C:nucleus"/>
    <property type="evidence" value="ECO:0007669"/>
    <property type="project" value="UniProtKB-SubCell"/>
</dbReference>
<dbReference type="InterPro" id="IPR001356">
    <property type="entry name" value="HD"/>
</dbReference>
<organism evidence="7 8">
    <name type="scientific">Rhynchosporium agropyri</name>
    <dbReference type="NCBI Taxonomy" id="914238"/>
    <lineage>
        <taxon>Eukaryota</taxon>
        <taxon>Fungi</taxon>
        <taxon>Dikarya</taxon>
        <taxon>Ascomycota</taxon>
        <taxon>Pezizomycotina</taxon>
        <taxon>Leotiomycetes</taxon>
        <taxon>Helotiales</taxon>
        <taxon>Ploettnerulaceae</taxon>
        <taxon>Rhynchosporium</taxon>
    </lineage>
</organism>
<feature type="domain" description="Homeobox" evidence="6">
    <location>
        <begin position="284"/>
        <end position="347"/>
    </location>
</feature>
<dbReference type="EMBL" id="FJUX01000088">
    <property type="protein sequence ID" value="CZT06724.1"/>
    <property type="molecule type" value="Genomic_DNA"/>
</dbReference>
<dbReference type="GO" id="GO:0003677">
    <property type="term" value="F:DNA binding"/>
    <property type="evidence" value="ECO:0007669"/>
    <property type="project" value="UniProtKB-UniRule"/>
</dbReference>
<evidence type="ECO:0000256" key="3">
    <source>
        <dbReference type="ARBA" id="ARBA00023242"/>
    </source>
</evidence>
<evidence type="ECO:0000259" key="6">
    <source>
        <dbReference type="PROSITE" id="PS50071"/>
    </source>
</evidence>
<dbReference type="Pfam" id="PF05920">
    <property type="entry name" value="Homeobox_KN"/>
    <property type="match status" value="1"/>
</dbReference>
<dbReference type="PROSITE" id="PS50071">
    <property type="entry name" value="HOMEOBOX_2"/>
    <property type="match status" value="1"/>
</dbReference>
<evidence type="ECO:0000313" key="8">
    <source>
        <dbReference type="Proteomes" id="UP000178912"/>
    </source>
</evidence>
<keyword evidence="8" id="KW-1185">Reference proteome</keyword>
<dbReference type="InterPro" id="IPR009057">
    <property type="entry name" value="Homeodomain-like_sf"/>
</dbReference>
<protein>
    <recommendedName>
        <fullName evidence="6">Homeobox domain-containing protein</fullName>
    </recommendedName>
</protein>
<dbReference type="CDD" id="cd00086">
    <property type="entry name" value="homeodomain"/>
    <property type="match status" value="1"/>
</dbReference>
<evidence type="ECO:0000313" key="7">
    <source>
        <dbReference type="EMBL" id="CZT06724.1"/>
    </source>
</evidence>
<evidence type="ECO:0000256" key="4">
    <source>
        <dbReference type="PROSITE-ProRule" id="PRU00108"/>
    </source>
</evidence>
<proteinExistence type="predicted"/>
<name>A0A1E1L8N0_9HELO</name>
<dbReference type="GO" id="GO:0006355">
    <property type="term" value="P:regulation of DNA-templated transcription"/>
    <property type="evidence" value="ECO:0007669"/>
    <property type="project" value="InterPro"/>
</dbReference>
<dbReference type="Gene3D" id="1.10.10.60">
    <property type="entry name" value="Homeodomain-like"/>
    <property type="match status" value="1"/>
</dbReference>
<dbReference type="Proteomes" id="UP000178912">
    <property type="component" value="Unassembled WGS sequence"/>
</dbReference>
<keyword evidence="2 4" id="KW-0371">Homeobox</keyword>
<reference evidence="8" key="1">
    <citation type="submission" date="2016-03" db="EMBL/GenBank/DDBJ databases">
        <authorList>
            <person name="Guldener U."/>
        </authorList>
    </citation>
    <scope>NUCLEOTIDE SEQUENCE [LARGE SCALE GENOMIC DNA]</scope>
    <source>
        <strain evidence="8">04CH-RAC-A.6.1</strain>
    </source>
</reference>
<comment type="subcellular location">
    <subcellularLocation>
        <location evidence="4">Nucleus</location>
    </subcellularLocation>
</comment>
<feature type="region of interest" description="Disordered" evidence="5">
    <location>
        <begin position="251"/>
        <end position="284"/>
    </location>
</feature>
<keyword evidence="1 4" id="KW-0238">DNA-binding</keyword>
<evidence type="ECO:0000256" key="2">
    <source>
        <dbReference type="ARBA" id="ARBA00023155"/>
    </source>
</evidence>
<sequence>MTSRTLELGSFNLVHSAESLKLIVTASAHFQGPKSITNLDEDAFAQALESRKLWVTRGRGCRIDVEVLQDGKPLARTSSRKLEVLGCQIRDAQAWNQLILSPSLKLPPEDPSDLSSHFSVYIKNSIKPPQNSDGLAAWIGDIDVTPPPAVLCLELEKIQMQFDFRPIHPPFIVEVIEEIDITEETPTEFEAFDDMLLESPLRSPHLSSADTKLSAKAEAQSLEKAVEGLKGLAKQVEGLFGTLRSSTFEMHSPSRLASRARKPECKPENDAISADIPAPGMSTDGDSKKKATIFEHAVGVLDSWFCAHGNNLYPTMEEKTELMVETGLSRAQLNALLYRRRQKFRKGLLNENRADSKEETQDGMMLDDSVTEIELPPVAWYEEEMMLCYGSDSDRIIEELGGDESISSQSSNLTSTIFHSQSSIPSTISSKYSTGAESQSFLKESLSRQSLLLDSPGSMLLADTAFRTLMGAAVPRSYAKRQDIAFKRLPQLCMSTLIPSMFCPGFKNLMAVSSRFLATISHAVSVSMPRNVQTPSLRRKLLQISNMELSPLLTTNSGTGQPGTGERLSSVVQSCLWEIMQRKLFDRSAGRRLWRPEVTGGANSDEEFEDMLEIFDDNEFDTEFEARKENLDSEEMLFWDDEDEKLLLDNDEDSYDVDWEQHAIEEVTHEMLLGDEWSCNRHHDEGSMLLDGSDTDLLGHSEGESSMIISVENEEEPMLL</sequence>